<name>A0AB34HJ10_ESCRO</name>
<evidence type="ECO:0000313" key="2">
    <source>
        <dbReference type="Proteomes" id="UP001159641"/>
    </source>
</evidence>
<comment type="caution">
    <text evidence="1">The sequence shown here is derived from an EMBL/GenBank/DDBJ whole genome shotgun (WGS) entry which is preliminary data.</text>
</comment>
<dbReference type="EMBL" id="JAIQCJ010001330">
    <property type="protein sequence ID" value="KAJ8790770.1"/>
    <property type="molecule type" value="Genomic_DNA"/>
</dbReference>
<protein>
    <submittedName>
        <fullName evidence="1">Uncharacterized protein</fullName>
    </submittedName>
</protein>
<organism evidence="1 2">
    <name type="scientific">Eschrichtius robustus</name>
    <name type="common">California gray whale</name>
    <name type="synonym">Eschrichtius gibbosus</name>
    <dbReference type="NCBI Taxonomy" id="9764"/>
    <lineage>
        <taxon>Eukaryota</taxon>
        <taxon>Metazoa</taxon>
        <taxon>Chordata</taxon>
        <taxon>Craniata</taxon>
        <taxon>Vertebrata</taxon>
        <taxon>Euteleostomi</taxon>
        <taxon>Mammalia</taxon>
        <taxon>Eutheria</taxon>
        <taxon>Laurasiatheria</taxon>
        <taxon>Artiodactyla</taxon>
        <taxon>Whippomorpha</taxon>
        <taxon>Cetacea</taxon>
        <taxon>Mysticeti</taxon>
        <taxon>Eschrichtiidae</taxon>
        <taxon>Eschrichtius</taxon>
    </lineage>
</organism>
<accession>A0AB34HJ10</accession>
<sequence length="52" mass="5617">MPGWRLLARTGARVLDRGAGGLGAARGSENRTDIWLLMSHGLYILGNQVPLE</sequence>
<gene>
    <name evidence="1" type="ORF">J1605_021198</name>
</gene>
<evidence type="ECO:0000313" key="1">
    <source>
        <dbReference type="EMBL" id="KAJ8790770.1"/>
    </source>
</evidence>
<dbReference type="AlphaFoldDB" id="A0AB34HJ10"/>
<keyword evidence="2" id="KW-1185">Reference proteome</keyword>
<proteinExistence type="predicted"/>
<reference evidence="1 2" key="1">
    <citation type="submission" date="2022-11" db="EMBL/GenBank/DDBJ databases">
        <title>Whole genome sequence of Eschrichtius robustus ER-17-0199.</title>
        <authorList>
            <person name="Bruniche-Olsen A."/>
            <person name="Black A.N."/>
            <person name="Fields C.J."/>
            <person name="Walden K."/>
            <person name="Dewoody J.A."/>
        </authorList>
    </citation>
    <scope>NUCLEOTIDE SEQUENCE [LARGE SCALE GENOMIC DNA]</scope>
    <source>
        <strain evidence="1">ER-17-0199</strain>
        <tissue evidence="1">Blubber</tissue>
    </source>
</reference>
<dbReference type="Proteomes" id="UP001159641">
    <property type="component" value="Unassembled WGS sequence"/>
</dbReference>